<feature type="domain" description="CCHC-type" evidence="2">
    <location>
        <begin position="277"/>
        <end position="290"/>
    </location>
</feature>
<accession>A0ABQ4ZE51</accession>
<gene>
    <name evidence="3" type="ORF">Tco_0771130</name>
</gene>
<proteinExistence type="predicted"/>
<dbReference type="InterPro" id="IPR036875">
    <property type="entry name" value="Znf_CCHC_sf"/>
</dbReference>
<evidence type="ECO:0000256" key="1">
    <source>
        <dbReference type="PROSITE-ProRule" id="PRU00047"/>
    </source>
</evidence>
<dbReference type="Proteomes" id="UP001151760">
    <property type="component" value="Unassembled WGS sequence"/>
</dbReference>
<evidence type="ECO:0000313" key="3">
    <source>
        <dbReference type="EMBL" id="GJS88494.1"/>
    </source>
</evidence>
<dbReference type="InterPro" id="IPR001878">
    <property type="entry name" value="Znf_CCHC"/>
</dbReference>
<dbReference type="PROSITE" id="PS50158">
    <property type="entry name" value="ZF_CCHC"/>
    <property type="match status" value="1"/>
</dbReference>
<evidence type="ECO:0000313" key="4">
    <source>
        <dbReference type="Proteomes" id="UP001151760"/>
    </source>
</evidence>
<sequence>METIISEPNALPSSVTRACDSSEGIKVGCTLMEPSLVGSNRWLAHSKLRVGPWGLSEGSGFLVPRVEGNALGFTLACIRDTIPIFDFSGFTNKDTSPSKAQQTLASVIFSEMVKDIEVHFDMTMRQKILDLLGEKLSQEDVNQQLLRSLSPEWNTHAIVWRNKADMDTMSMDNLYNNLKVYEPEIKGISRSNSSTQNMTFILSDAVIYAFFASHPNSSQPVNEDLEQIHPDDMEEIDLRWQMTMLTMRAIRFLKRTGRKLAVNGNKTIGFDKSKVECYNCHKRGHFTRECIAPRIQDNKNKDNTRRNVPAKTSNTTALVLCDGLGYD</sequence>
<comment type="caution">
    <text evidence="3">The sequence shown here is derived from an EMBL/GenBank/DDBJ whole genome shotgun (WGS) entry which is preliminary data.</text>
</comment>
<keyword evidence="1" id="KW-0863">Zinc-finger</keyword>
<reference evidence="3" key="2">
    <citation type="submission" date="2022-01" db="EMBL/GenBank/DDBJ databases">
        <authorList>
            <person name="Yamashiro T."/>
            <person name="Shiraishi A."/>
            <person name="Satake H."/>
            <person name="Nakayama K."/>
        </authorList>
    </citation>
    <scope>NUCLEOTIDE SEQUENCE</scope>
</reference>
<evidence type="ECO:0000259" key="2">
    <source>
        <dbReference type="PROSITE" id="PS50158"/>
    </source>
</evidence>
<name>A0ABQ4ZE51_9ASTR</name>
<dbReference type="SUPFAM" id="SSF57756">
    <property type="entry name" value="Retrovirus zinc finger-like domains"/>
    <property type="match status" value="1"/>
</dbReference>
<keyword evidence="1" id="KW-0479">Metal-binding</keyword>
<organism evidence="3 4">
    <name type="scientific">Tanacetum coccineum</name>
    <dbReference type="NCBI Taxonomy" id="301880"/>
    <lineage>
        <taxon>Eukaryota</taxon>
        <taxon>Viridiplantae</taxon>
        <taxon>Streptophyta</taxon>
        <taxon>Embryophyta</taxon>
        <taxon>Tracheophyta</taxon>
        <taxon>Spermatophyta</taxon>
        <taxon>Magnoliopsida</taxon>
        <taxon>eudicotyledons</taxon>
        <taxon>Gunneridae</taxon>
        <taxon>Pentapetalae</taxon>
        <taxon>asterids</taxon>
        <taxon>campanulids</taxon>
        <taxon>Asterales</taxon>
        <taxon>Asteraceae</taxon>
        <taxon>Asteroideae</taxon>
        <taxon>Anthemideae</taxon>
        <taxon>Anthemidinae</taxon>
        <taxon>Tanacetum</taxon>
    </lineage>
</organism>
<reference evidence="3" key="1">
    <citation type="journal article" date="2022" name="Int. J. Mol. Sci.">
        <title>Draft Genome of Tanacetum Coccineum: Genomic Comparison of Closely Related Tanacetum-Family Plants.</title>
        <authorList>
            <person name="Yamashiro T."/>
            <person name="Shiraishi A."/>
            <person name="Nakayama K."/>
            <person name="Satake H."/>
        </authorList>
    </citation>
    <scope>NUCLEOTIDE SEQUENCE</scope>
</reference>
<keyword evidence="4" id="KW-1185">Reference proteome</keyword>
<dbReference type="Gene3D" id="4.10.60.10">
    <property type="entry name" value="Zinc finger, CCHC-type"/>
    <property type="match status" value="1"/>
</dbReference>
<protein>
    <submittedName>
        <fullName evidence="3">Plastid delta12-fatty acid acetylenase</fullName>
    </submittedName>
</protein>
<dbReference type="EMBL" id="BQNB010011277">
    <property type="protein sequence ID" value="GJS88494.1"/>
    <property type="molecule type" value="Genomic_DNA"/>
</dbReference>
<keyword evidence="1" id="KW-0862">Zinc</keyword>